<name>A0A1Y0I680_9GAMM</name>
<dbReference type="InterPro" id="IPR032388">
    <property type="entry name" value="FlgT_C"/>
</dbReference>
<protein>
    <submittedName>
        <fullName evidence="5">Lipoprotein</fullName>
    </submittedName>
</protein>
<dbReference type="OrthoDB" id="8778507at2"/>
<accession>A0A1Y0I680</accession>
<dbReference type="InterPro" id="IPR032370">
    <property type="entry name" value="FlgT_N"/>
</dbReference>
<feature type="domain" description="Flagellar assembly protein T N-terminal" evidence="4">
    <location>
        <begin position="31"/>
        <end position="117"/>
    </location>
</feature>
<evidence type="ECO:0000259" key="3">
    <source>
        <dbReference type="Pfam" id="PF16539"/>
    </source>
</evidence>
<dbReference type="Gene3D" id="3.40.50.10610">
    <property type="entry name" value="ABC-type transport auxiliary lipoprotein component"/>
    <property type="match status" value="1"/>
</dbReference>
<sequence>MTGLNYFLTRWIACSVIGLWIWSISGLLKAEWVSGEGVAVIQYGDVDAAMLEARRLALQDALSKGMLRVSGSTKVVNGAVQRDDLMVSSQASVKKVEVLSEKVDGNEVRVVINANLSSESACPSGTANHYRKKLAVTSFALQEREQASLGGLDNIERALASHFVDQLNRTGNMLVFESSQYKLYDEIRNAPTAESEKRTLTKAVRIAKQMDVQFVLSGVVRDLSVHDPDAFGTSIIAGMTRWAGEADTRRAFDIEVFVHDGFSGALVFQNRYRTDAAWDLDLDASPGFGSPHFWNSDYGSKAARLLSGVTTEVAELVQCQPFMARIAKVDGKIIHFSTGASAGIRPGDQMSIYRGMQYFDADLLDFTELTDVKTVLTVDQVQPHFSRGRMVVDAGRVNIQKDDLLIVW</sequence>
<keyword evidence="1" id="KW-1133">Transmembrane helix</keyword>
<dbReference type="EMBL" id="CP021425">
    <property type="protein sequence ID" value="ARU55709.1"/>
    <property type="molecule type" value="Genomic_DNA"/>
</dbReference>
<dbReference type="Gene3D" id="2.40.10.410">
    <property type="entry name" value="FlgT, C-terminal domain"/>
    <property type="match status" value="1"/>
</dbReference>
<evidence type="ECO:0000313" key="6">
    <source>
        <dbReference type="Proteomes" id="UP000196027"/>
    </source>
</evidence>
<dbReference type="RefSeq" id="WP_087460782.1">
    <property type="nucleotide sequence ID" value="NZ_CP021425.1"/>
</dbReference>
<evidence type="ECO:0000313" key="5">
    <source>
        <dbReference type="EMBL" id="ARU55709.1"/>
    </source>
</evidence>
<dbReference type="Pfam" id="PF16538">
    <property type="entry name" value="FlgT_C"/>
    <property type="match status" value="1"/>
</dbReference>
<dbReference type="Pfam" id="PF16548">
    <property type="entry name" value="FlgT_N"/>
    <property type="match status" value="1"/>
</dbReference>
<reference evidence="5 6" key="1">
    <citation type="submission" date="2017-05" db="EMBL/GenBank/DDBJ databases">
        <title>Genomic insights into alkan degradation activity of Oleiphilus messinensis.</title>
        <authorList>
            <person name="Kozyavkin S.A."/>
            <person name="Slesarev A.I."/>
            <person name="Golyshin P.N."/>
            <person name="Korzhenkov A."/>
            <person name="Golyshina O.N."/>
            <person name="Toshchakov S.V."/>
        </authorList>
    </citation>
    <scope>NUCLEOTIDE SEQUENCE [LARGE SCALE GENOMIC DNA]</scope>
    <source>
        <strain evidence="5 6">ME102</strain>
    </source>
</reference>
<dbReference type="InterPro" id="IPR032386">
    <property type="entry name" value="FlgT_M"/>
</dbReference>
<feature type="domain" description="Flagellar assembly protein T middle" evidence="3">
    <location>
        <begin position="125"/>
        <end position="283"/>
    </location>
</feature>
<evidence type="ECO:0000256" key="1">
    <source>
        <dbReference type="SAM" id="Phobius"/>
    </source>
</evidence>
<dbReference type="Proteomes" id="UP000196027">
    <property type="component" value="Chromosome"/>
</dbReference>
<gene>
    <name evidence="5" type="ORF">OLMES_1634</name>
</gene>
<keyword evidence="6" id="KW-1185">Reference proteome</keyword>
<keyword evidence="1" id="KW-0812">Transmembrane</keyword>
<keyword evidence="1" id="KW-0472">Membrane</keyword>
<proteinExistence type="predicted"/>
<keyword evidence="5" id="KW-0449">Lipoprotein</keyword>
<dbReference type="KEGG" id="ome:OLMES_1634"/>
<dbReference type="InterPro" id="IPR038180">
    <property type="entry name" value="FlgT_N_sf"/>
</dbReference>
<organism evidence="5 6">
    <name type="scientific">Oleiphilus messinensis</name>
    <dbReference type="NCBI Taxonomy" id="141451"/>
    <lineage>
        <taxon>Bacteria</taxon>
        <taxon>Pseudomonadati</taxon>
        <taxon>Pseudomonadota</taxon>
        <taxon>Gammaproteobacteria</taxon>
        <taxon>Oceanospirillales</taxon>
        <taxon>Oleiphilaceae</taxon>
        <taxon>Oleiphilus</taxon>
    </lineage>
</organism>
<dbReference type="Gene3D" id="3.30.1660.40">
    <property type="entry name" value="FlgT, N-terminal domain"/>
    <property type="match status" value="1"/>
</dbReference>
<dbReference type="Pfam" id="PF16539">
    <property type="entry name" value="FlgT_M"/>
    <property type="match status" value="1"/>
</dbReference>
<evidence type="ECO:0000259" key="4">
    <source>
        <dbReference type="Pfam" id="PF16548"/>
    </source>
</evidence>
<dbReference type="AlphaFoldDB" id="A0A1Y0I680"/>
<evidence type="ECO:0000259" key="2">
    <source>
        <dbReference type="Pfam" id="PF16538"/>
    </source>
</evidence>
<feature type="transmembrane region" description="Helical" evidence="1">
    <location>
        <begin position="7"/>
        <end position="28"/>
    </location>
</feature>
<feature type="domain" description="Flagellar assembly protein T C-terminal" evidence="2">
    <location>
        <begin position="334"/>
        <end position="406"/>
    </location>
</feature>
<dbReference type="InterPro" id="IPR038165">
    <property type="entry name" value="FlgT_C_sf"/>
</dbReference>